<proteinExistence type="predicted"/>
<dbReference type="Pfam" id="PF06985">
    <property type="entry name" value="HET"/>
    <property type="match status" value="1"/>
</dbReference>
<feature type="domain" description="Heterokaryon incompatibility" evidence="1">
    <location>
        <begin position="20"/>
        <end position="154"/>
    </location>
</feature>
<protein>
    <submittedName>
        <fullName evidence="2">HET-domain-containing protein</fullName>
    </submittedName>
</protein>
<sequence>LLLIDCVSRQVVTAPYPCRYLALSYVWGKQKARAFNIGEKLLSLPQTIEDAMTVTSKLGFQYLWVDMYCIKQDDQNHVGDQIRHMDLVYRRAQATIVAAAGDNPDFGLPGVSSSRQTRQAHATINGISMASFTHNLWELVDSSTWNSRAWTFQESLFSPRRIFFTTEQMIYNC</sequence>
<feature type="non-terminal residue" evidence="2">
    <location>
        <position position="173"/>
    </location>
</feature>
<keyword evidence="3" id="KW-1185">Reference proteome</keyword>
<reference evidence="2 3" key="1">
    <citation type="submission" date="2016-04" db="EMBL/GenBank/DDBJ databases">
        <title>A degradative enzymes factory behind the ericoid mycorrhizal symbiosis.</title>
        <authorList>
            <consortium name="DOE Joint Genome Institute"/>
            <person name="Martino E."/>
            <person name="Morin E."/>
            <person name="Grelet G."/>
            <person name="Kuo A."/>
            <person name="Kohler A."/>
            <person name="Daghino S."/>
            <person name="Barry K."/>
            <person name="Choi C."/>
            <person name="Cichocki N."/>
            <person name="Clum A."/>
            <person name="Copeland A."/>
            <person name="Hainaut M."/>
            <person name="Haridas S."/>
            <person name="Labutti K."/>
            <person name="Lindquist E."/>
            <person name="Lipzen A."/>
            <person name="Khouja H.-R."/>
            <person name="Murat C."/>
            <person name="Ohm R."/>
            <person name="Olson A."/>
            <person name="Spatafora J."/>
            <person name="Veneault-Fourrey C."/>
            <person name="Henrissat B."/>
            <person name="Grigoriev I."/>
            <person name="Martin F."/>
            <person name="Perotto S."/>
        </authorList>
    </citation>
    <scope>NUCLEOTIDE SEQUENCE [LARGE SCALE GENOMIC DNA]</scope>
    <source>
        <strain evidence="2 3">F</strain>
    </source>
</reference>
<evidence type="ECO:0000313" key="3">
    <source>
        <dbReference type="Proteomes" id="UP000235786"/>
    </source>
</evidence>
<dbReference type="PANTHER" id="PTHR33112:SF1">
    <property type="entry name" value="HETEROKARYON INCOMPATIBILITY DOMAIN-CONTAINING PROTEIN"/>
    <property type="match status" value="1"/>
</dbReference>
<accession>A0A2J6S1Z7</accession>
<dbReference type="STRING" id="1149755.A0A2J6S1Z7"/>
<gene>
    <name evidence="2" type="ORF">L207DRAFT_381356</name>
</gene>
<feature type="non-terminal residue" evidence="2">
    <location>
        <position position="1"/>
    </location>
</feature>
<dbReference type="Proteomes" id="UP000235786">
    <property type="component" value="Unassembled WGS sequence"/>
</dbReference>
<evidence type="ECO:0000313" key="2">
    <source>
        <dbReference type="EMBL" id="PMD44767.1"/>
    </source>
</evidence>
<dbReference type="InterPro" id="IPR010730">
    <property type="entry name" value="HET"/>
</dbReference>
<evidence type="ECO:0000259" key="1">
    <source>
        <dbReference type="Pfam" id="PF06985"/>
    </source>
</evidence>
<dbReference type="AlphaFoldDB" id="A0A2J6S1Z7"/>
<dbReference type="OrthoDB" id="5428863at2759"/>
<name>A0A2J6S1Z7_HYAVF</name>
<organism evidence="2 3">
    <name type="scientific">Hyaloscypha variabilis (strain UAMH 11265 / GT02V1 / F)</name>
    <name type="common">Meliniomyces variabilis</name>
    <dbReference type="NCBI Taxonomy" id="1149755"/>
    <lineage>
        <taxon>Eukaryota</taxon>
        <taxon>Fungi</taxon>
        <taxon>Dikarya</taxon>
        <taxon>Ascomycota</taxon>
        <taxon>Pezizomycotina</taxon>
        <taxon>Leotiomycetes</taxon>
        <taxon>Helotiales</taxon>
        <taxon>Hyaloscyphaceae</taxon>
        <taxon>Hyaloscypha</taxon>
        <taxon>Hyaloscypha variabilis</taxon>
    </lineage>
</organism>
<dbReference type="EMBL" id="KZ613941">
    <property type="protein sequence ID" value="PMD44767.1"/>
    <property type="molecule type" value="Genomic_DNA"/>
</dbReference>
<dbReference type="PANTHER" id="PTHR33112">
    <property type="entry name" value="DOMAIN PROTEIN, PUTATIVE-RELATED"/>
    <property type="match status" value="1"/>
</dbReference>